<dbReference type="RefSeq" id="XP_002477890.1">
    <property type="nucleotide sequence ID" value="XM_002477845.1"/>
</dbReference>
<evidence type="ECO:0000313" key="8">
    <source>
        <dbReference type="Proteomes" id="UP000001745"/>
    </source>
</evidence>
<evidence type="ECO:0000259" key="6">
    <source>
        <dbReference type="PROSITE" id="PS51718"/>
    </source>
</evidence>
<dbReference type="Pfam" id="PF01031">
    <property type="entry name" value="Dynamin_M"/>
    <property type="match status" value="1"/>
</dbReference>
<dbReference type="InterPro" id="IPR022812">
    <property type="entry name" value="Dynamin"/>
</dbReference>
<dbReference type="SUPFAM" id="SSF52540">
    <property type="entry name" value="P-loop containing nucleoside triphosphate hydrolases"/>
    <property type="match status" value="1"/>
</dbReference>
<dbReference type="GO" id="GO:0016020">
    <property type="term" value="C:membrane"/>
    <property type="evidence" value="ECO:0007669"/>
    <property type="project" value="TreeGrafter"/>
</dbReference>
<dbReference type="Pfam" id="PF00350">
    <property type="entry name" value="Dynamin_N"/>
    <property type="match status" value="1"/>
</dbReference>
<evidence type="ECO:0000313" key="7">
    <source>
        <dbReference type="EMBL" id="EED20927.1"/>
    </source>
</evidence>
<protein>
    <submittedName>
        <fullName evidence="7">Dynamin GTPase, putative</fullName>
    </submittedName>
</protein>
<dbReference type="GO" id="GO:0005874">
    <property type="term" value="C:microtubule"/>
    <property type="evidence" value="ECO:0007669"/>
    <property type="project" value="TreeGrafter"/>
</dbReference>
<evidence type="ECO:0000256" key="3">
    <source>
        <dbReference type="SAM" id="Coils"/>
    </source>
</evidence>
<dbReference type="InterPro" id="IPR045063">
    <property type="entry name" value="Dynamin_N"/>
</dbReference>
<dbReference type="PANTHER" id="PTHR11566:SF21">
    <property type="entry name" value="DYNAMIN RELATED PROTEIN 1, ISOFORM A"/>
    <property type="match status" value="1"/>
</dbReference>
<keyword evidence="2" id="KW-0342">GTP-binding</keyword>
<dbReference type="PhylomeDB" id="B8LZZ5"/>
<feature type="region of interest" description="Disordered" evidence="4">
    <location>
        <begin position="810"/>
        <end position="859"/>
    </location>
</feature>
<dbReference type="PANTHER" id="PTHR11566">
    <property type="entry name" value="DYNAMIN"/>
    <property type="match status" value="1"/>
</dbReference>
<dbReference type="GO" id="GO:0005739">
    <property type="term" value="C:mitochondrion"/>
    <property type="evidence" value="ECO:0007669"/>
    <property type="project" value="TreeGrafter"/>
</dbReference>
<dbReference type="STRING" id="441959.B8LZZ5"/>
<dbReference type="GeneID" id="8104798"/>
<dbReference type="GO" id="GO:0005525">
    <property type="term" value="F:GTP binding"/>
    <property type="evidence" value="ECO:0007669"/>
    <property type="project" value="InterPro"/>
</dbReference>
<sequence length="859" mass="95586">MTAFSTDALSGICTQEQLSLLDSVDTLRLQGISHYVSLPQIIVCGDQSSGKSSVLEAISGVAFPVKSNLCTRFPTELVLRKSSQIGVSVSIVPHPSRSESEQRSLSTFRETLDSFDSLPILIENAKSIMGISTHGKAFSNDILRVEVAGPDRPHLTIVDLPGLIHSETKQQSAADVTLVQEVVQKYMREPRSIILAVVSAKNDFANQIVLRLARTADESGYRTMGVITKPDVLIPGSETEKMFVSLAKNQEVDFRLGWHVLKNMDTEKGRATLSDRDAEEREFFSQGVWEFMPKNLLGIDGLRDRLSTLLLSQIATELPNLIDEIKVQVDKSNEELKRLGNARETLQQQQAYLFHISQAFQTTVKAAVDGTYNSAFFDDIHADSGYRKRLRAVVQNLNETFADNISRHGHRRKIAPSSDPKNLDHDGQIMLTRAEYIQHIEKILKRTRGRELPGTFNPMIISELFMEQCTLWEGITSSHISQVADAVKQFIGSTIAHIADNATSTVLMREIFEPKLDDLRQAGQEKILELLLPHTHGHPITYNHYFTENLQKIRNERREKEIMRSIQAFFNASDMKTVASEVGSVDLQGLSRRIIQSTEPDMGRFASAEALDCMLAYYKASVALKRFIDDVAVEAVENKLVVPLSDLFSPIAVFEMTPEMVTCIAGETKEYRSLREQLTKKLDILVRGLETCKKFVGIRGIVIESNIKPASASVIHSPRGELHSSASKQSENFSLLAGETDAQVTPPEDSQLSPIILSDQPERIDLVPVESLSDCTPLAPAEDQNIANSIPEWIQDTIPDALEQERSADVTVNIDPPGPAEEEKSSLMIGKSKKAKKNKKKKKLAGKELDMSMEQNALE</sequence>
<gene>
    <name evidence="7" type="ORF">TSTA_081600</name>
</gene>
<dbReference type="AlphaFoldDB" id="B8LZZ5"/>
<evidence type="ECO:0000259" key="5">
    <source>
        <dbReference type="PROSITE" id="PS51388"/>
    </source>
</evidence>
<dbReference type="Gene3D" id="1.20.120.1240">
    <property type="entry name" value="Dynamin, middle domain"/>
    <property type="match status" value="1"/>
</dbReference>
<dbReference type="GO" id="GO:0000266">
    <property type="term" value="P:mitochondrial fission"/>
    <property type="evidence" value="ECO:0007669"/>
    <property type="project" value="TreeGrafter"/>
</dbReference>
<dbReference type="eggNOG" id="KOG0446">
    <property type="taxonomic scope" value="Eukaryota"/>
</dbReference>
<dbReference type="CDD" id="cd08771">
    <property type="entry name" value="DLP_1"/>
    <property type="match status" value="1"/>
</dbReference>
<feature type="compositionally biased region" description="Basic residues" evidence="4">
    <location>
        <begin position="831"/>
        <end position="844"/>
    </location>
</feature>
<dbReference type="InParanoid" id="B8LZZ5"/>
<accession>B8LZZ5</accession>
<dbReference type="GO" id="GO:0016559">
    <property type="term" value="P:peroxisome fission"/>
    <property type="evidence" value="ECO:0007669"/>
    <property type="project" value="TreeGrafter"/>
</dbReference>
<dbReference type="PRINTS" id="PR00195">
    <property type="entry name" value="DYNAMIN"/>
</dbReference>
<dbReference type="FunFam" id="3.40.50.300:FF:001425">
    <property type="entry name" value="Dynamin GTPase, putative"/>
    <property type="match status" value="1"/>
</dbReference>
<keyword evidence="3" id="KW-0175">Coiled coil</keyword>
<dbReference type="GO" id="GO:0008017">
    <property type="term" value="F:microtubule binding"/>
    <property type="evidence" value="ECO:0007669"/>
    <property type="project" value="TreeGrafter"/>
</dbReference>
<dbReference type="PROSITE" id="PS51388">
    <property type="entry name" value="GED"/>
    <property type="match status" value="1"/>
</dbReference>
<proteinExistence type="predicted"/>
<evidence type="ECO:0000256" key="1">
    <source>
        <dbReference type="ARBA" id="ARBA00022741"/>
    </source>
</evidence>
<dbReference type="PROSITE" id="PS51718">
    <property type="entry name" value="G_DYNAMIN_2"/>
    <property type="match status" value="1"/>
</dbReference>
<feature type="domain" description="Dynamin-type G" evidence="6">
    <location>
        <begin position="35"/>
        <end position="319"/>
    </location>
</feature>
<feature type="domain" description="GED" evidence="5">
    <location>
        <begin position="607"/>
        <end position="700"/>
    </location>
</feature>
<evidence type="ECO:0000256" key="2">
    <source>
        <dbReference type="ARBA" id="ARBA00023134"/>
    </source>
</evidence>
<keyword evidence="8" id="KW-1185">Reference proteome</keyword>
<name>B8LZZ5_TALSN</name>
<dbReference type="Gene3D" id="3.40.50.300">
    <property type="entry name" value="P-loop containing nucleotide triphosphate hydrolases"/>
    <property type="match status" value="1"/>
</dbReference>
<dbReference type="InterPro" id="IPR027417">
    <property type="entry name" value="P-loop_NTPase"/>
</dbReference>
<keyword evidence="1" id="KW-0547">Nucleotide-binding</keyword>
<reference evidence="8" key="1">
    <citation type="journal article" date="2015" name="Genome Announc.">
        <title>Genome sequence of the AIDS-associated pathogen Penicillium marneffei (ATCC18224) and its near taxonomic relative Talaromyces stipitatus (ATCC10500).</title>
        <authorList>
            <person name="Nierman W.C."/>
            <person name="Fedorova-Abrams N.D."/>
            <person name="Andrianopoulos A."/>
        </authorList>
    </citation>
    <scope>NUCLEOTIDE SEQUENCE [LARGE SCALE GENOMIC DNA]</scope>
    <source>
        <strain evidence="8">ATCC 10500 / CBS 375.48 / QM 6759 / NRRL 1006</strain>
    </source>
</reference>
<dbReference type="OMA" id="HQKGHPI"/>
<organism evidence="7 8">
    <name type="scientific">Talaromyces stipitatus (strain ATCC 10500 / CBS 375.48 / QM 6759 / NRRL 1006)</name>
    <name type="common">Penicillium stipitatum</name>
    <dbReference type="NCBI Taxonomy" id="441959"/>
    <lineage>
        <taxon>Eukaryota</taxon>
        <taxon>Fungi</taxon>
        <taxon>Dikarya</taxon>
        <taxon>Ascomycota</taxon>
        <taxon>Pezizomycotina</taxon>
        <taxon>Eurotiomycetes</taxon>
        <taxon>Eurotiomycetidae</taxon>
        <taxon>Eurotiales</taxon>
        <taxon>Trichocomaceae</taxon>
        <taxon>Talaromyces</taxon>
        <taxon>Talaromyces sect. Talaromyces</taxon>
    </lineage>
</organism>
<dbReference type="InterPro" id="IPR020850">
    <property type="entry name" value="GED_dom"/>
</dbReference>
<dbReference type="SMART" id="SM00053">
    <property type="entry name" value="DYNc"/>
    <property type="match status" value="1"/>
</dbReference>
<dbReference type="InterPro" id="IPR000375">
    <property type="entry name" value="Dynamin_stalk"/>
</dbReference>
<dbReference type="HOGENOM" id="CLU_008964_7_1_1"/>
<dbReference type="InterPro" id="IPR030381">
    <property type="entry name" value="G_DYNAMIN_dom"/>
</dbReference>
<dbReference type="GO" id="GO:0048312">
    <property type="term" value="P:intracellular distribution of mitochondria"/>
    <property type="evidence" value="ECO:0007669"/>
    <property type="project" value="TreeGrafter"/>
</dbReference>
<dbReference type="InterPro" id="IPR001401">
    <property type="entry name" value="Dynamin_GTPase"/>
</dbReference>
<feature type="coiled-coil region" evidence="3">
    <location>
        <begin position="322"/>
        <end position="349"/>
    </location>
</feature>
<evidence type="ECO:0000256" key="4">
    <source>
        <dbReference type="SAM" id="MobiDB-lite"/>
    </source>
</evidence>
<dbReference type="Proteomes" id="UP000001745">
    <property type="component" value="Unassembled WGS sequence"/>
</dbReference>
<dbReference type="GO" id="GO:0006897">
    <property type="term" value="P:endocytosis"/>
    <property type="evidence" value="ECO:0007669"/>
    <property type="project" value="TreeGrafter"/>
</dbReference>
<dbReference type="EMBL" id="EQ962653">
    <property type="protein sequence ID" value="EED20927.1"/>
    <property type="molecule type" value="Genomic_DNA"/>
</dbReference>
<dbReference type="VEuPathDB" id="FungiDB:TSTA_081600"/>
<dbReference type="OrthoDB" id="415706at2759"/>
<dbReference type="GO" id="GO:0003924">
    <property type="term" value="F:GTPase activity"/>
    <property type="evidence" value="ECO:0007669"/>
    <property type="project" value="InterPro"/>
</dbReference>